<dbReference type="InterPro" id="IPR039420">
    <property type="entry name" value="WalR-like"/>
</dbReference>
<dbReference type="EC" id="2.7.13.3" evidence="2"/>
<dbReference type="SMART" id="SM00388">
    <property type="entry name" value="HisKA"/>
    <property type="match status" value="1"/>
</dbReference>
<reference evidence="10 11" key="1">
    <citation type="submission" date="2019-04" db="EMBL/GenBank/DDBJ databases">
        <title>Geobacter oryzae sp. nov., ferric-reducing bacteria isolated from paddy soil.</title>
        <authorList>
            <person name="Xu Z."/>
            <person name="Masuda Y."/>
            <person name="Itoh H."/>
            <person name="Senoo K."/>
        </authorList>
    </citation>
    <scope>NUCLEOTIDE SEQUENCE [LARGE SCALE GENOMIC DNA]</scope>
    <source>
        <strain evidence="10 11">Red111</strain>
    </source>
</reference>
<dbReference type="Gene3D" id="6.10.250.690">
    <property type="match status" value="1"/>
</dbReference>
<dbReference type="GO" id="GO:0000976">
    <property type="term" value="F:transcription cis-regulatory region binding"/>
    <property type="evidence" value="ECO:0007669"/>
    <property type="project" value="TreeGrafter"/>
</dbReference>
<dbReference type="PROSITE" id="PS50110">
    <property type="entry name" value="RESPONSE_REGULATORY"/>
    <property type="match status" value="1"/>
</dbReference>
<evidence type="ECO:0000256" key="2">
    <source>
        <dbReference type="ARBA" id="ARBA00012438"/>
    </source>
</evidence>
<feature type="domain" description="Response regulatory" evidence="9">
    <location>
        <begin position="3"/>
        <end position="118"/>
    </location>
</feature>
<dbReference type="InterPro" id="IPR011006">
    <property type="entry name" value="CheY-like_superfamily"/>
</dbReference>
<dbReference type="InterPro" id="IPR001789">
    <property type="entry name" value="Sig_transdc_resp-reg_receiver"/>
</dbReference>
<comment type="caution">
    <text evidence="10">The sequence shown here is derived from an EMBL/GenBank/DDBJ whole genome shotgun (WGS) entry which is preliminary data.</text>
</comment>
<protein>
    <recommendedName>
        <fullName evidence="2">histidine kinase</fullName>
        <ecNumber evidence="2">2.7.13.3</ecNumber>
    </recommendedName>
</protein>
<keyword evidence="3 8" id="KW-0597">Phosphoprotein</keyword>
<dbReference type="GO" id="GO:0006355">
    <property type="term" value="P:regulation of DNA-templated transcription"/>
    <property type="evidence" value="ECO:0007669"/>
    <property type="project" value="TreeGrafter"/>
</dbReference>
<dbReference type="SUPFAM" id="SSF47384">
    <property type="entry name" value="Homodimeric domain of signal transducing histidine kinase"/>
    <property type="match status" value="1"/>
</dbReference>
<feature type="modified residue" description="4-aspartylphosphate" evidence="8">
    <location>
        <position position="51"/>
    </location>
</feature>
<dbReference type="CDD" id="cd00082">
    <property type="entry name" value="HisKA"/>
    <property type="match status" value="1"/>
</dbReference>
<keyword evidence="6" id="KW-0238">DNA-binding</keyword>
<dbReference type="RefSeq" id="WP_135872735.1">
    <property type="nucleotide sequence ID" value="NZ_SRSC01000005.1"/>
</dbReference>
<name>A0A4S1CBJ4_9BACT</name>
<dbReference type="SMART" id="SM00448">
    <property type="entry name" value="REC"/>
    <property type="match status" value="1"/>
</dbReference>
<evidence type="ECO:0000256" key="6">
    <source>
        <dbReference type="ARBA" id="ARBA00023125"/>
    </source>
</evidence>
<dbReference type="PANTHER" id="PTHR48111:SF1">
    <property type="entry name" value="TWO-COMPONENT RESPONSE REGULATOR ORR33"/>
    <property type="match status" value="1"/>
</dbReference>
<dbReference type="GO" id="GO:0032993">
    <property type="term" value="C:protein-DNA complex"/>
    <property type="evidence" value="ECO:0007669"/>
    <property type="project" value="TreeGrafter"/>
</dbReference>
<accession>A0A4S1CBJ4</accession>
<evidence type="ECO:0000313" key="10">
    <source>
        <dbReference type="EMBL" id="TGU70306.1"/>
    </source>
</evidence>
<dbReference type="PANTHER" id="PTHR48111">
    <property type="entry name" value="REGULATOR OF RPOS"/>
    <property type="match status" value="1"/>
</dbReference>
<organism evidence="10 11">
    <name type="scientific">Geomonas terrae</name>
    <dbReference type="NCBI Taxonomy" id="2562681"/>
    <lineage>
        <taxon>Bacteria</taxon>
        <taxon>Pseudomonadati</taxon>
        <taxon>Thermodesulfobacteriota</taxon>
        <taxon>Desulfuromonadia</taxon>
        <taxon>Geobacterales</taxon>
        <taxon>Geobacteraceae</taxon>
        <taxon>Geomonas</taxon>
    </lineage>
</organism>
<dbReference type="AlphaFoldDB" id="A0A4S1CBJ4"/>
<evidence type="ECO:0000256" key="1">
    <source>
        <dbReference type="ARBA" id="ARBA00000085"/>
    </source>
</evidence>
<dbReference type="Proteomes" id="UP000306416">
    <property type="component" value="Unassembled WGS sequence"/>
</dbReference>
<dbReference type="Pfam" id="PF00072">
    <property type="entry name" value="Response_reg"/>
    <property type="match status" value="1"/>
</dbReference>
<evidence type="ECO:0000313" key="11">
    <source>
        <dbReference type="Proteomes" id="UP000306416"/>
    </source>
</evidence>
<evidence type="ECO:0000259" key="9">
    <source>
        <dbReference type="PROSITE" id="PS50110"/>
    </source>
</evidence>
<keyword evidence="7" id="KW-0804">Transcription</keyword>
<dbReference type="GO" id="GO:0005829">
    <property type="term" value="C:cytosol"/>
    <property type="evidence" value="ECO:0007669"/>
    <property type="project" value="TreeGrafter"/>
</dbReference>
<evidence type="ECO:0000256" key="5">
    <source>
        <dbReference type="ARBA" id="ARBA00023015"/>
    </source>
</evidence>
<evidence type="ECO:0000256" key="3">
    <source>
        <dbReference type="ARBA" id="ARBA00022553"/>
    </source>
</evidence>
<evidence type="ECO:0000256" key="4">
    <source>
        <dbReference type="ARBA" id="ARBA00023012"/>
    </source>
</evidence>
<sequence length="216" mass="24264">MKKILAVEDSKVSQAHLLDILESAYEVRVEENGASALSAVMEMPPDLILLDVNLPGMNGYDVCRQLKGDVRTREIPIIFLTGCDSGGEKVKGFEAGADDYIVKPFYPEELLARVTLHLASRREKQMAVELERLKLLREMAVAISHEFNNPLTAILWHLRLASKGLGEGNEETRTHLSDMQFELDKIRRIVARLAEASRDAKTEYVMGEAMIDVNRI</sequence>
<evidence type="ECO:0000256" key="7">
    <source>
        <dbReference type="ARBA" id="ARBA00023163"/>
    </source>
</evidence>
<comment type="catalytic activity">
    <reaction evidence="1">
        <text>ATP + protein L-histidine = ADP + protein N-phospho-L-histidine.</text>
        <dbReference type="EC" id="2.7.13.3"/>
    </reaction>
</comment>
<dbReference type="GO" id="GO:0000156">
    <property type="term" value="F:phosphorelay response regulator activity"/>
    <property type="evidence" value="ECO:0007669"/>
    <property type="project" value="TreeGrafter"/>
</dbReference>
<proteinExistence type="predicted"/>
<dbReference type="SUPFAM" id="SSF52172">
    <property type="entry name" value="CheY-like"/>
    <property type="match status" value="1"/>
</dbReference>
<gene>
    <name evidence="10" type="ORF">E4633_19125</name>
</gene>
<dbReference type="GO" id="GO:0000155">
    <property type="term" value="F:phosphorelay sensor kinase activity"/>
    <property type="evidence" value="ECO:0007669"/>
    <property type="project" value="InterPro"/>
</dbReference>
<dbReference type="Gene3D" id="3.40.50.2300">
    <property type="match status" value="1"/>
</dbReference>
<dbReference type="EMBL" id="SRSC01000005">
    <property type="protein sequence ID" value="TGU70306.1"/>
    <property type="molecule type" value="Genomic_DNA"/>
</dbReference>
<dbReference type="Gene3D" id="1.10.287.130">
    <property type="match status" value="1"/>
</dbReference>
<dbReference type="InterPro" id="IPR036097">
    <property type="entry name" value="HisK_dim/P_sf"/>
</dbReference>
<dbReference type="InterPro" id="IPR003661">
    <property type="entry name" value="HisK_dim/P_dom"/>
</dbReference>
<dbReference type="Pfam" id="PF00512">
    <property type="entry name" value="HisKA"/>
    <property type="match status" value="1"/>
</dbReference>
<keyword evidence="5" id="KW-0805">Transcription regulation</keyword>
<evidence type="ECO:0000256" key="8">
    <source>
        <dbReference type="PROSITE-ProRule" id="PRU00169"/>
    </source>
</evidence>
<keyword evidence="11" id="KW-1185">Reference proteome</keyword>
<keyword evidence="4" id="KW-0902">Two-component regulatory system</keyword>